<dbReference type="Proteomes" id="UP000677244">
    <property type="component" value="Unassembled WGS sequence"/>
</dbReference>
<comment type="caution">
    <text evidence="2">The sequence shown here is derived from an EMBL/GenBank/DDBJ whole genome shotgun (WGS) entry which is preliminary data.</text>
</comment>
<organism evidence="2 3">
    <name type="scientific">Niastella soli</name>
    <dbReference type="NCBI Taxonomy" id="2821487"/>
    <lineage>
        <taxon>Bacteria</taxon>
        <taxon>Pseudomonadati</taxon>
        <taxon>Bacteroidota</taxon>
        <taxon>Chitinophagia</taxon>
        <taxon>Chitinophagales</taxon>
        <taxon>Chitinophagaceae</taxon>
        <taxon>Niastella</taxon>
    </lineage>
</organism>
<evidence type="ECO:0000256" key="1">
    <source>
        <dbReference type="SAM" id="Phobius"/>
    </source>
</evidence>
<dbReference type="EMBL" id="JAGHKO010000024">
    <property type="protein sequence ID" value="MBO9205193.1"/>
    <property type="molecule type" value="Genomic_DNA"/>
</dbReference>
<keyword evidence="1" id="KW-0472">Membrane</keyword>
<feature type="transmembrane region" description="Helical" evidence="1">
    <location>
        <begin position="7"/>
        <end position="28"/>
    </location>
</feature>
<dbReference type="RefSeq" id="WP_209144530.1">
    <property type="nucleotide sequence ID" value="NZ_JAGHKO010000024.1"/>
</dbReference>
<name>A0ABS3Z4U4_9BACT</name>
<protein>
    <submittedName>
        <fullName evidence="2">Uncharacterized protein</fullName>
    </submittedName>
</protein>
<reference evidence="2 3" key="1">
    <citation type="submission" date="2021-03" db="EMBL/GenBank/DDBJ databases">
        <title>Assistant Professor.</title>
        <authorList>
            <person name="Huq M.A."/>
        </authorList>
    </citation>
    <scope>NUCLEOTIDE SEQUENCE [LARGE SCALE GENOMIC DNA]</scope>
    <source>
        <strain evidence="2 3">MAH-29</strain>
    </source>
</reference>
<sequence>MEKATAYLLLCLGTLGFLFFLMYGGTAIPEKEMWFVLSLVIAGIGGFWVLYHKWRKTMNDNAEHFSRSYDLRQKGEKIRVTLDNCEVKSRTYFQEIINGRHPSRIEMLDSLHSDNSNYKTWEVLQTYIVYYKKINGTVHTFVSQPKSISREAMKQYLEQRRGVDLYFDKNDATIYMFDLPNL</sequence>
<keyword evidence="1" id="KW-0812">Transmembrane</keyword>
<evidence type="ECO:0000313" key="2">
    <source>
        <dbReference type="EMBL" id="MBO9205193.1"/>
    </source>
</evidence>
<keyword evidence="1" id="KW-1133">Transmembrane helix</keyword>
<feature type="transmembrane region" description="Helical" evidence="1">
    <location>
        <begin position="34"/>
        <end position="51"/>
    </location>
</feature>
<evidence type="ECO:0000313" key="3">
    <source>
        <dbReference type="Proteomes" id="UP000677244"/>
    </source>
</evidence>
<gene>
    <name evidence="2" type="ORF">J7I42_33205</name>
</gene>
<accession>A0ABS3Z4U4</accession>
<proteinExistence type="predicted"/>
<keyword evidence="3" id="KW-1185">Reference proteome</keyword>